<comment type="caution">
    <text evidence="2">The sequence shown here is derived from an EMBL/GenBank/DDBJ whole genome shotgun (WGS) entry which is preliminary data.</text>
</comment>
<dbReference type="Gene3D" id="2.50.20.10">
    <property type="entry name" value="Lipoprotein localisation LolA/LolB/LppX"/>
    <property type="match status" value="1"/>
</dbReference>
<keyword evidence="1" id="KW-0732">Signal</keyword>
<dbReference type="Proteomes" id="UP001597337">
    <property type="component" value="Unassembled WGS sequence"/>
</dbReference>
<gene>
    <name evidence="2" type="ORF">ACFSJC_03325</name>
</gene>
<reference evidence="3" key="1">
    <citation type="journal article" date="2019" name="Int. J. Syst. Evol. Microbiol.">
        <title>The Global Catalogue of Microorganisms (GCM) 10K type strain sequencing project: providing services to taxonomists for standard genome sequencing and annotation.</title>
        <authorList>
            <consortium name="The Broad Institute Genomics Platform"/>
            <consortium name="The Broad Institute Genome Sequencing Center for Infectious Disease"/>
            <person name="Wu L."/>
            <person name="Ma J."/>
        </authorList>
    </citation>
    <scope>NUCLEOTIDE SEQUENCE [LARGE SCALE GENOMIC DNA]</scope>
    <source>
        <strain evidence="3">KACC 12597</strain>
    </source>
</reference>
<protein>
    <recommendedName>
        <fullName evidence="4">DUF4412 domain-containing protein</fullName>
    </recommendedName>
</protein>
<keyword evidence="3" id="KW-1185">Reference proteome</keyword>
<name>A0ABW4Y4S6_9GAMM</name>
<evidence type="ECO:0000313" key="3">
    <source>
        <dbReference type="Proteomes" id="UP001597337"/>
    </source>
</evidence>
<proteinExistence type="predicted"/>
<accession>A0ABW4Y4S6</accession>
<evidence type="ECO:0000256" key="1">
    <source>
        <dbReference type="SAM" id="SignalP"/>
    </source>
</evidence>
<evidence type="ECO:0008006" key="4">
    <source>
        <dbReference type="Google" id="ProtNLM"/>
    </source>
</evidence>
<feature type="signal peptide" evidence="1">
    <location>
        <begin position="1"/>
        <end position="24"/>
    </location>
</feature>
<feature type="chain" id="PRO_5046951833" description="DUF4412 domain-containing protein" evidence="1">
    <location>
        <begin position="25"/>
        <end position="253"/>
    </location>
</feature>
<organism evidence="2 3">
    <name type="scientific">Thiorhodococcus fuscus</name>
    <dbReference type="NCBI Taxonomy" id="527200"/>
    <lineage>
        <taxon>Bacteria</taxon>
        <taxon>Pseudomonadati</taxon>
        <taxon>Pseudomonadota</taxon>
        <taxon>Gammaproteobacteria</taxon>
        <taxon>Chromatiales</taxon>
        <taxon>Chromatiaceae</taxon>
        <taxon>Thiorhodococcus</taxon>
    </lineage>
</organism>
<dbReference type="RefSeq" id="WP_386023189.1">
    <property type="nucleotide sequence ID" value="NZ_JBHUHX010000007.1"/>
</dbReference>
<sequence>MMRMRRYVQIAAFLSSAVVTTAGAQIAGTQFSADMVSRGPDGQVSTGKMYVGDRRMRVEMTQQGKEVVRITDQNQGRELLLFPDRKAYMERDLASSQQDSPASANADPCAGLEGVNCRKVGEEDVGGRAAVKWEMSVVRDGRTLTGVQWLDVERGLPLKYQMPNGQSMELRMLGKETIDGRAVEKWEMTSSAPNQQPVKTFQWYDPELKLSVREEFPGGYVRELDAIQVGDQPDALFGIPAGYSRLESPPTQQ</sequence>
<dbReference type="EMBL" id="JBHUHX010000007">
    <property type="protein sequence ID" value="MFD2110868.1"/>
    <property type="molecule type" value="Genomic_DNA"/>
</dbReference>
<evidence type="ECO:0000313" key="2">
    <source>
        <dbReference type="EMBL" id="MFD2110868.1"/>
    </source>
</evidence>